<organism evidence="2 3">
    <name type="scientific">Acinetobacter chinensis</name>
    <dbReference type="NCBI Taxonomy" id="2004650"/>
    <lineage>
        <taxon>Bacteria</taxon>
        <taxon>Pseudomonadati</taxon>
        <taxon>Pseudomonadota</taxon>
        <taxon>Gammaproteobacteria</taxon>
        <taxon>Moraxellales</taxon>
        <taxon>Moraxellaceae</taxon>
        <taxon>Acinetobacter</taxon>
    </lineage>
</organism>
<evidence type="ECO:0000313" key="3">
    <source>
        <dbReference type="Proteomes" id="UP000263753"/>
    </source>
</evidence>
<sequence>MNSWELSMRFIEDKSFSIIDNNKLTIDRVGYLTLDELASIEMYLKELKTEDEKLLRDPYGYKFIFKKYKFFLSRRKNLCAEELEENFPDSKFSPYTNLYLQIAERCKNLGDQEFLITLKEGLDSEVFKKKVVQQRKYTSEYKKEVRNYINGLFEYRSRLLVIRIDLSYRKGLLVTPHNEYGFFKRPSKPGMNTPFTSPTPQKLRFLKDWLLDVQKHRTMLIKQLKRQYSKDFVGYVWKLEYTEEKSFHYHMMFFLDGSKHREDVVIAQNIGELWVSEITQGIGLYWNCNAFKDKYRNPGMGMISHHETFPRDNMLNTAFYLVKKDYFIRSIMFDSKNRAFGKGQIPGKSKSGRPRKK</sequence>
<evidence type="ECO:0000259" key="1">
    <source>
        <dbReference type="Pfam" id="PF11726"/>
    </source>
</evidence>
<reference evidence="3" key="1">
    <citation type="submission" date="2018-09" db="EMBL/GenBank/DDBJ databases">
        <title>The complete genome of Acinetobacter sp. strain WCHAc010005.</title>
        <authorList>
            <person name="Hu Y."/>
            <person name="Long H."/>
            <person name="Feng Y."/>
            <person name="Zong Z."/>
        </authorList>
    </citation>
    <scope>NUCLEOTIDE SEQUENCE [LARGE SCALE GENOMIC DNA]</scope>
    <source>
        <strain evidence="3">WCHAc010005</strain>
    </source>
</reference>
<feature type="domain" description="YagK/YfjJ C-terminal" evidence="1">
    <location>
        <begin position="154"/>
        <end position="341"/>
    </location>
</feature>
<gene>
    <name evidence="2" type="ORF">CDG60_03535</name>
</gene>
<dbReference type="Proteomes" id="UP000263753">
    <property type="component" value="Chromosome"/>
</dbReference>
<dbReference type="AlphaFoldDB" id="A0A3B7LUV0"/>
<dbReference type="InterPro" id="IPR057271">
    <property type="entry name" value="YagK_YfjJ_C"/>
</dbReference>
<accession>A0A3B7LUV0</accession>
<protein>
    <submittedName>
        <fullName evidence="2">Inovirus Gp2 family protein</fullName>
    </submittedName>
</protein>
<dbReference type="Pfam" id="PF11726">
    <property type="entry name" value="YagK_YfjJ_C"/>
    <property type="match status" value="1"/>
</dbReference>
<dbReference type="KEGG" id="achi:CDG60_03535"/>
<evidence type="ECO:0000313" key="2">
    <source>
        <dbReference type="EMBL" id="AXY55745.1"/>
    </source>
</evidence>
<proteinExistence type="predicted"/>
<name>A0A3B7LUV0_9GAMM</name>
<dbReference type="EMBL" id="CP032134">
    <property type="protein sequence ID" value="AXY55745.1"/>
    <property type="molecule type" value="Genomic_DNA"/>
</dbReference>